<dbReference type="GO" id="GO:0005576">
    <property type="term" value="C:extracellular region"/>
    <property type="evidence" value="ECO:0007669"/>
    <property type="project" value="InterPro"/>
</dbReference>
<dbReference type="InterPro" id="IPR000254">
    <property type="entry name" value="CBD"/>
</dbReference>
<dbReference type="GO" id="GO:0005975">
    <property type="term" value="P:carbohydrate metabolic process"/>
    <property type="evidence" value="ECO:0007669"/>
    <property type="project" value="InterPro"/>
</dbReference>
<comment type="caution">
    <text evidence="4">The sequence shown here is derived from an EMBL/GenBank/DDBJ whole genome shotgun (WGS) entry which is preliminary data.</text>
</comment>
<evidence type="ECO:0000259" key="3">
    <source>
        <dbReference type="PROSITE" id="PS51164"/>
    </source>
</evidence>
<feature type="compositionally biased region" description="Low complexity" evidence="2">
    <location>
        <begin position="69"/>
        <end position="134"/>
    </location>
</feature>
<feature type="region of interest" description="Disordered" evidence="2">
    <location>
        <begin position="65"/>
        <end position="134"/>
    </location>
</feature>
<protein>
    <recommendedName>
        <fullName evidence="3">CBM1 domain-containing protein</fullName>
    </recommendedName>
</protein>
<evidence type="ECO:0000256" key="2">
    <source>
        <dbReference type="SAM" id="MobiDB-lite"/>
    </source>
</evidence>
<keyword evidence="5" id="KW-1185">Reference proteome</keyword>
<proteinExistence type="predicted"/>
<evidence type="ECO:0000313" key="4">
    <source>
        <dbReference type="EMBL" id="KAK6542050.1"/>
    </source>
</evidence>
<name>A0AAV9XIV6_9PEZI</name>
<keyword evidence="1" id="KW-0732">Signal</keyword>
<dbReference type="GO" id="GO:0030248">
    <property type="term" value="F:cellulose binding"/>
    <property type="evidence" value="ECO:0007669"/>
    <property type="project" value="InterPro"/>
</dbReference>
<accession>A0AAV9XIV6</accession>
<evidence type="ECO:0000313" key="5">
    <source>
        <dbReference type="Proteomes" id="UP001365542"/>
    </source>
</evidence>
<dbReference type="PROSITE" id="PS51164">
    <property type="entry name" value="CBM1_2"/>
    <property type="match status" value="1"/>
</dbReference>
<sequence>MTATTISTTRSLASNIQTAYGICGGLVVNPCCWPQTICDVGLTCTPANSYYWICLPTAFPNSSTSLPATTTSETPVQTTLVTTTKPSYPPSTTTAKTSSKPKTTTTKKTTATKTTTTATSKSTTSSTTTPPVTTTSAAVPLVPHWAECGGFWWTEPTVCEPPYTCIVANAYFSNCF</sequence>
<dbReference type="EMBL" id="JAVHJO010000003">
    <property type="protein sequence ID" value="KAK6542050.1"/>
    <property type="molecule type" value="Genomic_DNA"/>
</dbReference>
<feature type="domain" description="CBM1" evidence="3">
    <location>
        <begin position="140"/>
        <end position="176"/>
    </location>
</feature>
<dbReference type="AlphaFoldDB" id="A0AAV9XIV6"/>
<organism evidence="4 5">
    <name type="scientific">Orbilia ellipsospora</name>
    <dbReference type="NCBI Taxonomy" id="2528407"/>
    <lineage>
        <taxon>Eukaryota</taxon>
        <taxon>Fungi</taxon>
        <taxon>Dikarya</taxon>
        <taxon>Ascomycota</taxon>
        <taxon>Pezizomycotina</taxon>
        <taxon>Orbiliomycetes</taxon>
        <taxon>Orbiliales</taxon>
        <taxon>Orbiliaceae</taxon>
        <taxon>Orbilia</taxon>
    </lineage>
</organism>
<dbReference type="SMART" id="SM00236">
    <property type="entry name" value="fCBD"/>
    <property type="match status" value="1"/>
</dbReference>
<gene>
    <name evidence="4" type="ORF">TWF694_007822</name>
</gene>
<evidence type="ECO:0000256" key="1">
    <source>
        <dbReference type="ARBA" id="ARBA00022729"/>
    </source>
</evidence>
<dbReference type="Pfam" id="PF00734">
    <property type="entry name" value="CBM_1"/>
    <property type="match status" value="1"/>
</dbReference>
<dbReference type="Proteomes" id="UP001365542">
    <property type="component" value="Unassembled WGS sequence"/>
</dbReference>
<dbReference type="InterPro" id="IPR035971">
    <property type="entry name" value="CBD_sf"/>
</dbReference>
<dbReference type="SUPFAM" id="SSF57180">
    <property type="entry name" value="Cellulose-binding domain"/>
    <property type="match status" value="1"/>
</dbReference>
<reference evidence="4 5" key="1">
    <citation type="submission" date="2019-10" db="EMBL/GenBank/DDBJ databases">
        <authorList>
            <person name="Palmer J.M."/>
        </authorList>
    </citation>
    <scope>NUCLEOTIDE SEQUENCE [LARGE SCALE GENOMIC DNA]</scope>
    <source>
        <strain evidence="4 5">TWF694</strain>
    </source>
</reference>